<dbReference type="PROSITE" id="PS00139">
    <property type="entry name" value="THIOL_PROTEASE_CYS"/>
    <property type="match status" value="1"/>
</dbReference>
<keyword evidence="2" id="KW-1015">Disulfide bond</keyword>
<dbReference type="PROSITE" id="PS00639">
    <property type="entry name" value="THIOL_PROTEASE_HIS"/>
    <property type="match status" value="1"/>
</dbReference>
<dbReference type="VEuPathDB" id="AmoebaDB:DICPUDRAFT_51857"/>
<dbReference type="Pfam" id="PF00112">
    <property type="entry name" value="Peptidase_C1"/>
    <property type="match status" value="1"/>
</dbReference>
<dbReference type="InterPro" id="IPR025661">
    <property type="entry name" value="Pept_asp_AS"/>
</dbReference>
<dbReference type="GO" id="GO:0005764">
    <property type="term" value="C:lysosome"/>
    <property type="evidence" value="ECO:0000318"/>
    <property type="project" value="GO_Central"/>
</dbReference>
<dbReference type="InterPro" id="IPR000169">
    <property type="entry name" value="Pept_cys_AS"/>
</dbReference>
<dbReference type="InterPro" id="IPR025660">
    <property type="entry name" value="Pept_his_AS"/>
</dbReference>
<feature type="domain" description="Peptidase C1A papain C-terminal" evidence="3">
    <location>
        <begin position="31"/>
        <end position="254"/>
    </location>
</feature>
<dbReference type="InParanoid" id="F1A5T9"/>
<dbReference type="AlphaFoldDB" id="F1A5T9"/>
<dbReference type="PANTHER" id="PTHR12411">
    <property type="entry name" value="CYSTEINE PROTEASE FAMILY C1-RELATED"/>
    <property type="match status" value="1"/>
</dbReference>
<reference evidence="5" key="1">
    <citation type="journal article" date="2011" name="Genome Biol.">
        <title>Comparative genomics of the social amoebae Dictyostelium discoideum and Dictyostelium purpureum.</title>
        <authorList>
            <consortium name="US DOE Joint Genome Institute (JGI-PGF)"/>
            <person name="Sucgang R."/>
            <person name="Kuo A."/>
            <person name="Tian X."/>
            <person name="Salerno W."/>
            <person name="Parikh A."/>
            <person name="Feasley C.L."/>
            <person name="Dalin E."/>
            <person name="Tu H."/>
            <person name="Huang E."/>
            <person name="Barry K."/>
            <person name="Lindquist E."/>
            <person name="Shapiro H."/>
            <person name="Bruce D."/>
            <person name="Schmutz J."/>
            <person name="Salamov A."/>
            <person name="Fey P."/>
            <person name="Gaudet P."/>
            <person name="Anjard C."/>
            <person name="Babu M.M."/>
            <person name="Basu S."/>
            <person name="Bushmanova Y."/>
            <person name="van der Wel H."/>
            <person name="Katoh-Kurasawa M."/>
            <person name="Dinh C."/>
            <person name="Coutinho P.M."/>
            <person name="Saito T."/>
            <person name="Elias M."/>
            <person name="Schaap P."/>
            <person name="Kay R.R."/>
            <person name="Henrissat B."/>
            <person name="Eichinger L."/>
            <person name="Rivero F."/>
            <person name="Putnam N.H."/>
            <person name="West C.M."/>
            <person name="Loomis W.F."/>
            <person name="Chisholm R.L."/>
            <person name="Shaulsky G."/>
            <person name="Strassmann J.E."/>
            <person name="Queller D.C."/>
            <person name="Kuspa A."/>
            <person name="Grigoriev I.V."/>
        </authorList>
    </citation>
    <scope>NUCLEOTIDE SEQUENCE [LARGE SCALE GENOMIC DNA]</scope>
    <source>
        <strain evidence="5">QSDP1</strain>
    </source>
</reference>
<dbReference type="SUPFAM" id="SSF54001">
    <property type="entry name" value="Cysteine proteinases"/>
    <property type="match status" value="1"/>
</dbReference>
<dbReference type="OMA" id="PQLAWEY"/>
<dbReference type="KEGG" id="dpp:DICPUDRAFT_51857"/>
<dbReference type="SMART" id="SM00645">
    <property type="entry name" value="Pept_C1"/>
    <property type="match status" value="1"/>
</dbReference>
<dbReference type="PRINTS" id="PR00705">
    <property type="entry name" value="PAPAIN"/>
</dbReference>
<dbReference type="GO" id="GO:0051603">
    <property type="term" value="P:proteolysis involved in protein catabolic process"/>
    <property type="evidence" value="ECO:0000318"/>
    <property type="project" value="GO_Central"/>
</dbReference>
<protein>
    <recommendedName>
        <fullName evidence="3">Peptidase C1A papain C-terminal domain-containing protein</fullName>
    </recommendedName>
</protein>
<organism evidence="4 5">
    <name type="scientific">Dictyostelium purpureum</name>
    <name type="common">Slime mold</name>
    <dbReference type="NCBI Taxonomy" id="5786"/>
    <lineage>
        <taxon>Eukaryota</taxon>
        <taxon>Amoebozoa</taxon>
        <taxon>Evosea</taxon>
        <taxon>Eumycetozoa</taxon>
        <taxon>Dictyostelia</taxon>
        <taxon>Dictyosteliales</taxon>
        <taxon>Dictyosteliaceae</taxon>
        <taxon>Dictyostelium</taxon>
    </lineage>
</organism>
<dbReference type="Proteomes" id="UP000001064">
    <property type="component" value="Unassembled WGS sequence"/>
</dbReference>
<gene>
    <name evidence="4" type="ORF">DICPUDRAFT_51857</name>
</gene>
<dbReference type="GO" id="GO:0005615">
    <property type="term" value="C:extracellular space"/>
    <property type="evidence" value="ECO:0000318"/>
    <property type="project" value="GO_Central"/>
</dbReference>
<dbReference type="EMBL" id="GL871637">
    <property type="protein sequence ID" value="EGC28440.1"/>
    <property type="molecule type" value="Genomic_DNA"/>
</dbReference>
<evidence type="ECO:0000313" key="4">
    <source>
        <dbReference type="EMBL" id="EGC28440.1"/>
    </source>
</evidence>
<dbReference type="PROSITE" id="PS00640">
    <property type="entry name" value="THIOL_PROTEASE_ASN"/>
    <property type="match status" value="1"/>
</dbReference>
<dbReference type="InterPro" id="IPR000668">
    <property type="entry name" value="Peptidase_C1A_C"/>
</dbReference>
<dbReference type="Gene3D" id="3.90.70.10">
    <property type="entry name" value="Cysteine proteinases"/>
    <property type="match status" value="1"/>
</dbReference>
<accession>F1A5T9</accession>
<dbReference type="GeneID" id="10510988"/>
<evidence type="ECO:0000259" key="3">
    <source>
        <dbReference type="SMART" id="SM00645"/>
    </source>
</evidence>
<sequence>MTYGDVMGMMGTQITKHINKDTKETKSVGSIPQSFDARTQWPNCIHPILNQEQCGSCWAFSASEVLSDRLCIASNGKTGVVLSPQALVSCDIFGNQGCNGGIPQLAWEYMELHGIPTYGCFPYTSGNGTDGSCVKNSCVDNEQYTLYRAKPLTLKTCASVECIQQDIMKFGPIQGTMEVYSDFMSYTSGVYTMTPGSSLLGGHAIKIVGWGFDQASNQNYWIVANSWGPSWGIDGFFWIAFDQCGINSDACAAQARI</sequence>
<dbReference type="OrthoDB" id="15078at2759"/>
<dbReference type="RefSeq" id="XP_003295033.1">
    <property type="nucleotide sequence ID" value="XM_003294985.1"/>
</dbReference>
<evidence type="ECO:0000313" key="5">
    <source>
        <dbReference type="Proteomes" id="UP000001064"/>
    </source>
</evidence>
<name>F1A5T9_DICPU</name>
<evidence type="ECO:0000256" key="2">
    <source>
        <dbReference type="ARBA" id="ARBA00023157"/>
    </source>
</evidence>
<dbReference type="InterPro" id="IPR013128">
    <property type="entry name" value="Peptidase_C1A"/>
</dbReference>
<dbReference type="eggNOG" id="KOG1543">
    <property type="taxonomic scope" value="Eukaryota"/>
</dbReference>
<dbReference type="MEROPS" id="C01.A58"/>
<proteinExistence type="inferred from homology"/>
<dbReference type="GO" id="GO:0004197">
    <property type="term" value="F:cysteine-type endopeptidase activity"/>
    <property type="evidence" value="ECO:0000318"/>
    <property type="project" value="GO_Central"/>
</dbReference>
<comment type="similarity">
    <text evidence="1">Belongs to the peptidase C1 family.</text>
</comment>
<dbReference type="InterPro" id="IPR038765">
    <property type="entry name" value="Papain-like_cys_pep_sf"/>
</dbReference>
<dbReference type="CDD" id="cd02620">
    <property type="entry name" value="Peptidase_C1A_CathepsinB"/>
    <property type="match status" value="1"/>
</dbReference>
<evidence type="ECO:0000256" key="1">
    <source>
        <dbReference type="ARBA" id="ARBA00008455"/>
    </source>
</evidence>
<dbReference type="STRING" id="5786.F1A5T9"/>
<dbReference type="FunCoup" id="F1A5T9">
    <property type="interactions" value="16"/>
</dbReference>
<keyword evidence="5" id="KW-1185">Reference proteome</keyword>